<proteinExistence type="inferred from homology"/>
<evidence type="ECO:0000256" key="4">
    <source>
        <dbReference type="ARBA" id="ARBA00022801"/>
    </source>
</evidence>
<dbReference type="InterPro" id="IPR004476">
    <property type="entry name" value="RNase_II/RNase_R"/>
</dbReference>
<sequence>MKKIPSFNLKAKDIVDVLKKAPQPLEFIEIAKALKVAREYNTELSKLIFSCENMHHIEKNREGKYFALQLVESGFYSISLTNKRLGFIDFSETQSALLLPFQLNNVLDKDIVHADIYSYEQDNKTLYRAFINYVREHTKKNIVGKFVKGINVAHYFFEGFDEKDRAKYFLRALANDFEYKTDELVVAKVLSPKANGSKVDVEFEKYLGKIDNPRVIEQKIISQNNIDIEFAAETLISSKALPQSVQPQDFEGRKDLRSLFTTTIDGDDTKDYDDAISCQKNPDGTYKLWVHIADVSYYVKENDDIDKEALQRGTSIYLPDRVIPMLPFELSNGICSLNPNEERCAMTLELFLDSQGHNISYEVYPSIIKSNYRLTYSKVNEYYQSKHSFDTETEQFLDIANEISQLIRANKNAEGYVDFEIEESKVIMEGDKVVDIVIKKSGQSEMMIEDFMVRANETIATMMRDKKIPSIYRIHDKPDAEKIFNLQQVLNFLNINANLKQEPTSRDFANVIDKIKAQNHFDDFVKSHLLRSLQKAKYSEVNIGHFGLASDCYSHFTSPIRRYPDLLLHRLIRNFVFTNQKLTDEQNAALEAKINEISALNSESETIAMTIERDVVDLKKAEFFEQFVGKKFKVRMISCEKFGIFFELSQYKTSILLRFEDISREIVSQISSLEAKGTTLSFKSDNEYEIVIASVDTQKGQINALLPEDWMAK</sequence>
<keyword evidence="6 7" id="KW-0694">RNA-binding</keyword>
<evidence type="ECO:0000256" key="7">
    <source>
        <dbReference type="HAMAP-Rule" id="MF_01895"/>
    </source>
</evidence>
<dbReference type="NCBIfam" id="TIGR02063">
    <property type="entry name" value="RNase_R"/>
    <property type="match status" value="1"/>
</dbReference>
<keyword evidence="10" id="KW-1185">Reference proteome</keyword>
<keyword evidence="5 7" id="KW-0269">Exonuclease</keyword>
<evidence type="ECO:0000256" key="1">
    <source>
        <dbReference type="ARBA" id="ARBA00001849"/>
    </source>
</evidence>
<dbReference type="EC" id="3.1.13.1" evidence="7"/>
<feature type="domain" description="RNB" evidence="8">
    <location>
        <begin position="253"/>
        <end position="578"/>
    </location>
</feature>
<dbReference type="RefSeq" id="WP_205498627.1">
    <property type="nucleotide sequence ID" value="NZ_CP148066.1"/>
</dbReference>
<evidence type="ECO:0000256" key="2">
    <source>
        <dbReference type="ARBA" id="ARBA00022490"/>
    </source>
</evidence>
<comment type="subcellular location">
    <subcellularLocation>
        <location evidence="7">Cytoplasm</location>
    </subcellularLocation>
</comment>
<evidence type="ECO:0000313" key="10">
    <source>
        <dbReference type="Proteomes" id="UP001460679"/>
    </source>
</evidence>
<reference evidence="9" key="1">
    <citation type="submission" date="2024-03" db="EMBL/GenBank/DDBJ databases">
        <title>Complete genome sequence of Mycoplasma gypis type strain B1/T1.</title>
        <authorList>
            <person name="Spergser J."/>
        </authorList>
    </citation>
    <scope>NUCLEOTIDE SEQUENCE [LARGE SCALE GENOMIC DNA]</scope>
    <source>
        <strain evidence="9">B1/T1</strain>
    </source>
</reference>
<evidence type="ECO:0000313" key="9">
    <source>
        <dbReference type="EMBL" id="WXL28664.1"/>
    </source>
</evidence>
<comment type="similarity">
    <text evidence="7">Belongs to the RNR ribonuclease family. RNase R subfamily.</text>
</comment>
<gene>
    <name evidence="7 9" type="primary">rnr</name>
    <name evidence="9" type="ORF">WG616_01425</name>
</gene>
<dbReference type="Proteomes" id="UP001460679">
    <property type="component" value="Chromosome"/>
</dbReference>
<dbReference type="InterPro" id="IPR022966">
    <property type="entry name" value="RNase_II/R_CS"/>
</dbReference>
<dbReference type="SMART" id="SM00955">
    <property type="entry name" value="RNB"/>
    <property type="match status" value="1"/>
</dbReference>
<keyword evidence="3 7" id="KW-0540">Nuclease</keyword>
<comment type="catalytic activity">
    <reaction evidence="1 7">
        <text>Exonucleolytic cleavage in the 3'- to 5'-direction to yield nucleoside 5'-phosphates.</text>
        <dbReference type="EC" id="3.1.13.1"/>
    </reaction>
</comment>
<dbReference type="PROSITE" id="PS01175">
    <property type="entry name" value="RIBONUCLEASE_II"/>
    <property type="match status" value="1"/>
</dbReference>
<dbReference type="InterPro" id="IPR012340">
    <property type="entry name" value="NA-bd_OB-fold"/>
</dbReference>
<name>A0ABZ2RNQ6_9BACT</name>
<keyword evidence="4 7" id="KW-0378">Hydrolase</keyword>
<dbReference type="EMBL" id="CP148066">
    <property type="protein sequence ID" value="WXL28664.1"/>
    <property type="molecule type" value="Genomic_DNA"/>
</dbReference>
<dbReference type="InterPro" id="IPR011805">
    <property type="entry name" value="RNase_R"/>
</dbReference>
<organism evidence="9 10">
    <name type="scientific">[Mycoplasma] gypis</name>
    <dbReference type="NCBI Taxonomy" id="92404"/>
    <lineage>
        <taxon>Bacteria</taxon>
        <taxon>Bacillati</taxon>
        <taxon>Mycoplasmatota</taxon>
        <taxon>Mycoplasmoidales</taxon>
        <taxon>Metamycoplasmataceae</taxon>
        <taxon>Metamycoplasma</taxon>
    </lineage>
</organism>
<keyword evidence="2 7" id="KW-0963">Cytoplasm</keyword>
<evidence type="ECO:0000256" key="3">
    <source>
        <dbReference type="ARBA" id="ARBA00022722"/>
    </source>
</evidence>
<evidence type="ECO:0000259" key="8">
    <source>
        <dbReference type="SMART" id="SM00955"/>
    </source>
</evidence>
<evidence type="ECO:0000256" key="5">
    <source>
        <dbReference type="ARBA" id="ARBA00022839"/>
    </source>
</evidence>
<evidence type="ECO:0000256" key="6">
    <source>
        <dbReference type="ARBA" id="ARBA00022884"/>
    </source>
</evidence>
<dbReference type="NCBIfam" id="TIGR00358">
    <property type="entry name" value="3_prime_RNase"/>
    <property type="match status" value="1"/>
</dbReference>
<comment type="function">
    <text evidence="7">3'-5' exoribonuclease that releases 5'-nucleoside monophosphates and is involved in maturation of structured RNAs.</text>
</comment>
<dbReference type="PANTHER" id="PTHR23355">
    <property type="entry name" value="RIBONUCLEASE"/>
    <property type="match status" value="1"/>
</dbReference>
<dbReference type="HAMAP" id="MF_01895">
    <property type="entry name" value="RNase_R"/>
    <property type="match status" value="1"/>
</dbReference>
<dbReference type="InterPro" id="IPR050180">
    <property type="entry name" value="RNR_Ribonuclease"/>
</dbReference>
<dbReference type="PANTHER" id="PTHR23355:SF9">
    <property type="entry name" value="DIS3-LIKE EXONUCLEASE 2"/>
    <property type="match status" value="1"/>
</dbReference>
<dbReference type="Pfam" id="PF00773">
    <property type="entry name" value="RNB"/>
    <property type="match status" value="1"/>
</dbReference>
<dbReference type="InterPro" id="IPR001900">
    <property type="entry name" value="RNase_II/R"/>
</dbReference>
<protein>
    <recommendedName>
        <fullName evidence="7">Ribonuclease R</fullName>
        <shortName evidence="7">RNase R</shortName>
        <ecNumber evidence="7">3.1.13.1</ecNumber>
    </recommendedName>
</protein>
<dbReference type="SUPFAM" id="SSF50249">
    <property type="entry name" value="Nucleic acid-binding proteins"/>
    <property type="match status" value="1"/>
</dbReference>
<accession>A0ABZ2RNQ6</accession>